<dbReference type="AlphaFoldDB" id="A0A1I0WL26"/>
<evidence type="ECO:0000256" key="4">
    <source>
        <dbReference type="ARBA" id="ARBA00023143"/>
    </source>
</evidence>
<name>A0A1I0WL26_9FIRM</name>
<keyword evidence="4 5" id="KW-0975">Bacterial flagellum</keyword>
<evidence type="ECO:0000259" key="7">
    <source>
        <dbReference type="Pfam" id="PF07195"/>
    </source>
</evidence>
<comment type="subunit">
    <text evidence="2 5">Homopentamer.</text>
</comment>
<keyword evidence="5" id="KW-0964">Secreted</keyword>
<dbReference type="Pfam" id="PF02465">
    <property type="entry name" value="FliD_N"/>
    <property type="match status" value="1"/>
</dbReference>
<dbReference type="STRING" id="1120918.SAMN05216249_104109"/>
<comment type="function">
    <text evidence="5">Required for morphogenesis and for the elongation of the flagellar filament by facilitating polymerization of the flagellin monomers at the tip of growing filament. Forms a capping structure, which prevents flagellin subunits (transported through the central channel of the flagellum) from leaking out without polymerization at the distal end.</text>
</comment>
<dbReference type="Pfam" id="PF07195">
    <property type="entry name" value="FliD_C"/>
    <property type="match status" value="1"/>
</dbReference>
<sequence>MSQIRVTGLNSGLDTESLVQALVSGYSYKKTKYVKAQTKLSWKQDAWKSLNTEIYSFYSTSLSNMRFSSAYNSKKASSSDSTKASISASSNAVVGTHTLDIINTAKTGYLTGSKLDSSINENSTLSDLGYTGSTTELTVKIGGEEKKIALYASNKVSDVVASLKNLGLNASYDSTNNRFFINSKESGEAANFELSSDSLEGNKLLSKLGLLYGVDDDTKAWSAYTDDELEDMVTAAIATDNTLDHDELLESYKARRDEAKQKADLVNEDAAKIDGEDAKIVLDNATYTSSTNAFSVNGLTVEATDVTTSTLKINVGLDTDKIYDSIKSFITSYNTLVNKMDKLYNAASSKDYEPLTDEEKESLSDDEVEKWETKIKDALLRRDSTLNGVTQAMTMAMAKTYEIDGKEYSLSSFGISTMSYFTAAENEKHAFHIDGDADDSSTSNNQDKLKAAIATDPEKVSSFFSQLVKGLYSALDDKMKKTELSSAYTVYNDKELDKEYTNYTKLIDKWEDKIQYYEDYYYSKFTAMEKALAKLNSNSSSLAGLLGTGN</sequence>
<keyword evidence="3" id="KW-0175">Coiled coil</keyword>
<comment type="subcellular location">
    <subcellularLocation>
        <location evidence="5">Secreted</location>
    </subcellularLocation>
    <subcellularLocation>
        <location evidence="5">Bacterial flagellum</location>
    </subcellularLocation>
</comment>
<dbReference type="OrthoDB" id="9776025at2"/>
<dbReference type="PANTHER" id="PTHR30288:SF0">
    <property type="entry name" value="FLAGELLAR HOOK-ASSOCIATED PROTEIN 2"/>
    <property type="match status" value="1"/>
</dbReference>
<evidence type="ECO:0000256" key="2">
    <source>
        <dbReference type="ARBA" id="ARBA00011255"/>
    </source>
</evidence>
<keyword evidence="8" id="KW-0969">Cilium</keyword>
<keyword evidence="8" id="KW-0966">Cell projection</keyword>
<comment type="similarity">
    <text evidence="1 5">Belongs to the FliD family.</text>
</comment>
<dbReference type="RefSeq" id="WP_092870841.1">
    <property type="nucleotide sequence ID" value="NZ_FOJY01000004.1"/>
</dbReference>
<evidence type="ECO:0000256" key="1">
    <source>
        <dbReference type="ARBA" id="ARBA00009764"/>
    </source>
</evidence>
<proteinExistence type="inferred from homology"/>
<organism evidence="8 9">
    <name type="scientific">Acetitomaculum ruminis DSM 5522</name>
    <dbReference type="NCBI Taxonomy" id="1120918"/>
    <lineage>
        <taxon>Bacteria</taxon>
        <taxon>Bacillati</taxon>
        <taxon>Bacillota</taxon>
        <taxon>Clostridia</taxon>
        <taxon>Lachnospirales</taxon>
        <taxon>Lachnospiraceae</taxon>
        <taxon>Acetitomaculum</taxon>
    </lineage>
</organism>
<dbReference type="InterPro" id="IPR040026">
    <property type="entry name" value="FliD"/>
</dbReference>
<reference evidence="8 9" key="1">
    <citation type="submission" date="2016-10" db="EMBL/GenBank/DDBJ databases">
        <authorList>
            <person name="de Groot N.N."/>
        </authorList>
    </citation>
    <scope>NUCLEOTIDE SEQUENCE [LARGE SCALE GENOMIC DNA]</scope>
    <source>
        <strain evidence="8 9">DSM 5522</strain>
    </source>
</reference>
<evidence type="ECO:0000256" key="3">
    <source>
        <dbReference type="ARBA" id="ARBA00023054"/>
    </source>
</evidence>
<dbReference type="Proteomes" id="UP000198838">
    <property type="component" value="Unassembled WGS sequence"/>
</dbReference>
<evidence type="ECO:0000259" key="6">
    <source>
        <dbReference type="Pfam" id="PF02465"/>
    </source>
</evidence>
<keyword evidence="8" id="KW-0282">Flagellum</keyword>
<dbReference type="EMBL" id="FOJY01000004">
    <property type="protein sequence ID" value="SFA88656.1"/>
    <property type="molecule type" value="Genomic_DNA"/>
</dbReference>
<dbReference type="GO" id="GO:0071973">
    <property type="term" value="P:bacterial-type flagellum-dependent cell motility"/>
    <property type="evidence" value="ECO:0007669"/>
    <property type="project" value="TreeGrafter"/>
</dbReference>
<evidence type="ECO:0000313" key="8">
    <source>
        <dbReference type="EMBL" id="SFA88656.1"/>
    </source>
</evidence>
<protein>
    <recommendedName>
        <fullName evidence="5">Flagellar hook-associated protein 2</fullName>
        <shortName evidence="5">HAP2</shortName>
    </recommendedName>
    <alternativeName>
        <fullName evidence="5">Flagellar cap protein</fullName>
    </alternativeName>
</protein>
<gene>
    <name evidence="8" type="ORF">SAMN05216249_104109</name>
</gene>
<dbReference type="InterPro" id="IPR003481">
    <property type="entry name" value="FliD_N"/>
</dbReference>
<evidence type="ECO:0000256" key="5">
    <source>
        <dbReference type="RuleBase" id="RU362066"/>
    </source>
</evidence>
<dbReference type="GO" id="GO:0009421">
    <property type="term" value="C:bacterial-type flagellum filament cap"/>
    <property type="evidence" value="ECO:0007669"/>
    <property type="project" value="InterPro"/>
</dbReference>
<keyword evidence="9" id="KW-1185">Reference proteome</keyword>
<dbReference type="InterPro" id="IPR010809">
    <property type="entry name" value="FliD_C"/>
</dbReference>
<dbReference type="GO" id="GO:0009424">
    <property type="term" value="C:bacterial-type flagellum hook"/>
    <property type="evidence" value="ECO:0007669"/>
    <property type="project" value="UniProtKB-UniRule"/>
</dbReference>
<dbReference type="GO" id="GO:0007155">
    <property type="term" value="P:cell adhesion"/>
    <property type="evidence" value="ECO:0007669"/>
    <property type="project" value="InterPro"/>
</dbReference>
<accession>A0A1I0WL26</accession>
<feature type="domain" description="Flagellar hook-associated protein 2 N-terminal" evidence="6">
    <location>
        <begin position="11"/>
        <end position="106"/>
    </location>
</feature>
<dbReference type="PANTHER" id="PTHR30288">
    <property type="entry name" value="FLAGELLAR CAP/ASSEMBLY PROTEIN FLID"/>
    <property type="match status" value="1"/>
</dbReference>
<dbReference type="GO" id="GO:0005576">
    <property type="term" value="C:extracellular region"/>
    <property type="evidence" value="ECO:0007669"/>
    <property type="project" value="UniProtKB-SubCell"/>
</dbReference>
<feature type="domain" description="Flagellar hook-associated protein 2 C-terminal" evidence="7">
    <location>
        <begin position="275"/>
        <end position="537"/>
    </location>
</feature>
<evidence type="ECO:0000313" key="9">
    <source>
        <dbReference type="Proteomes" id="UP000198838"/>
    </source>
</evidence>